<reference evidence="1" key="1">
    <citation type="submission" date="2020-09" db="EMBL/GenBank/DDBJ databases">
        <title>Genome sequence of Vibrio parahaemolyticus isolates.</title>
        <authorList>
            <person name="Hammerl J.A."/>
            <person name="Strauch E."/>
        </authorList>
    </citation>
    <scope>NUCLEOTIDE SEQUENCE</scope>
    <source>
        <strain evidence="1">17-VB00146</strain>
    </source>
</reference>
<evidence type="ECO:0000313" key="1">
    <source>
        <dbReference type="EMBL" id="MCC3808354.1"/>
    </source>
</evidence>
<proteinExistence type="predicted"/>
<gene>
    <name evidence="1" type="ORF">IB292_25475</name>
</gene>
<dbReference type="EMBL" id="JACVHL010000048">
    <property type="protein sequence ID" value="MCC3808354.1"/>
    <property type="molecule type" value="Genomic_DNA"/>
</dbReference>
<comment type="caution">
    <text evidence="1">The sequence shown here is derived from an EMBL/GenBank/DDBJ whole genome shotgun (WGS) entry which is preliminary data.</text>
</comment>
<evidence type="ECO:0000313" key="2">
    <source>
        <dbReference type="Proteomes" id="UP000726777"/>
    </source>
</evidence>
<protein>
    <submittedName>
        <fullName evidence="1">Na(+)-translocating NADH-quinone reductase subunit B</fullName>
    </submittedName>
</protein>
<dbReference type="Pfam" id="PF20090">
    <property type="entry name" value="DUF6482"/>
    <property type="match status" value="1"/>
</dbReference>
<dbReference type="Proteomes" id="UP000726777">
    <property type="component" value="Unassembled WGS sequence"/>
</dbReference>
<organism evidence="1 2">
    <name type="scientific">Vibrio parahaemolyticus</name>
    <dbReference type="NCBI Taxonomy" id="670"/>
    <lineage>
        <taxon>Bacteria</taxon>
        <taxon>Pseudomonadati</taxon>
        <taxon>Pseudomonadota</taxon>
        <taxon>Gammaproteobacteria</taxon>
        <taxon>Vibrionales</taxon>
        <taxon>Vibrionaceae</taxon>
        <taxon>Vibrio</taxon>
    </lineage>
</organism>
<name>A0A9Q3UJN3_VIBPH</name>
<dbReference type="AlphaFoldDB" id="A0A9Q3UJN3"/>
<sequence length="85" mass="9892">MELEVEYLRSGAFIAYRVDKTHREIIRDNTGGPLRFSSIERVRAYFSGAPYAKATLIHYSSYDVVDNKHLLNRNLFHSPLAWFEA</sequence>
<dbReference type="RefSeq" id="WP_052676592.1">
    <property type="nucleotide sequence ID" value="NZ_CP044062.1"/>
</dbReference>
<accession>A0A9Q3UJN3</accession>
<dbReference type="InterPro" id="IPR045508">
    <property type="entry name" value="DUF6482"/>
</dbReference>